<dbReference type="EMBL" id="SSTD01003527">
    <property type="protein sequence ID" value="TYK26064.1"/>
    <property type="molecule type" value="Genomic_DNA"/>
</dbReference>
<proteinExistence type="predicted"/>
<comment type="caution">
    <text evidence="2">The sequence shown here is derived from an EMBL/GenBank/DDBJ whole genome shotgun (WGS) entry which is preliminary data.</text>
</comment>
<evidence type="ECO:0000313" key="2">
    <source>
        <dbReference type="EMBL" id="TYK26064.1"/>
    </source>
</evidence>
<protein>
    <submittedName>
        <fullName evidence="2">Uncharacterized protein</fullName>
    </submittedName>
</protein>
<dbReference type="Proteomes" id="UP000321393">
    <property type="component" value="Unassembled WGS sequence"/>
</dbReference>
<dbReference type="AlphaFoldDB" id="A0A5D3DR51"/>
<sequence>MSTSSHSNFEPVIPPKPKSVIKPPHVSAASTFVLSHKLSSTFQPPTMSSTRLLRYLFVSRSDWVPPTSDVAASVAPIAPLTTLMSDAPGDSFSPSCYSNVESAHLDSSFDIHPVVSRATSNPRTTSQPVSSFVVTPCSSSLYAMEWECDHLDILREILHEVTHRTPSKQN</sequence>
<evidence type="ECO:0000313" key="1">
    <source>
        <dbReference type="EMBL" id="KAA0068080.1"/>
    </source>
</evidence>
<evidence type="ECO:0000313" key="3">
    <source>
        <dbReference type="Proteomes" id="UP000321393"/>
    </source>
</evidence>
<gene>
    <name evidence="2" type="ORF">E5676_scaffold1185G00190</name>
    <name evidence="1" type="ORF">E6C27_scaffold238G00300</name>
</gene>
<dbReference type="EMBL" id="SSTE01000109">
    <property type="protein sequence ID" value="KAA0068080.1"/>
    <property type="molecule type" value="Genomic_DNA"/>
</dbReference>
<name>A0A5D3DR51_CUCMM</name>
<organism evidence="2 4">
    <name type="scientific">Cucumis melo var. makuwa</name>
    <name type="common">Oriental melon</name>
    <dbReference type="NCBI Taxonomy" id="1194695"/>
    <lineage>
        <taxon>Eukaryota</taxon>
        <taxon>Viridiplantae</taxon>
        <taxon>Streptophyta</taxon>
        <taxon>Embryophyta</taxon>
        <taxon>Tracheophyta</taxon>
        <taxon>Spermatophyta</taxon>
        <taxon>Magnoliopsida</taxon>
        <taxon>eudicotyledons</taxon>
        <taxon>Gunneridae</taxon>
        <taxon>Pentapetalae</taxon>
        <taxon>rosids</taxon>
        <taxon>fabids</taxon>
        <taxon>Cucurbitales</taxon>
        <taxon>Cucurbitaceae</taxon>
        <taxon>Benincaseae</taxon>
        <taxon>Cucumis</taxon>
    </lineage>
</organism>
<evidence type="ECO:0000313" key="4">
    <source>
        <dbReference type="Proteomes" id="UP000321947"/>
    </source>
</evidence>
<dbReference type="Proteomes" id="UP000321947">
    <property type="component" value="Unassembled WGS sequence"/>
</dbReference>
<accession>A0A5D3DR51</accession>
<reference evidence="3 4" key="1">
    <citation type="submission" date="2019-08" db="EMBL/GenBank/DDBJ databases">
        <title>Draft genome sequences of two oriental melons (Cucumis melo L. var makuwa).</title>
        <authorList>
            <person name="Kwon S.-Y."/>
        </authorList>
    </citation>
    <scope>NUCLEOTIDE SEQUENCE [LARGE SCALE GENOMIC DNA]</scope>
    <source>
        <strain evidence="4">cv. Chang Bougi</strain>
        <strain evidence="3">cv. SW 3</strain>
        <tissue evidence="2">Leaf</tissue>
    </source>
</reference>